<dbReference type="InterPro" id="IPR023795">
    <property type="entry name" value="Serpin_CS"/>
</dbReference>
<dbReference type="GO" id="GO:0005615">
    <property type="term" value="C:extracellular space"/>
    <property type="evidence" value="ECO:0007669"/>
    <property type="project" value="InterPro"/>
</dbReference>
<evidence type="ECO:0000259" key="3">
    <source>
        <dbReference type="SMART" id="SM00093"/>
    </source>
</evidence>
<proteinExistence type="inferred from homology"/>
<dbReference type="PANTHER" id="PTHR11461">
    <property type="entry name" value="SERINE PROTEASE INHIBITOR, SERPIN"/>
    <property type="match status" value="1"/>
</dbReference>
<accession>A0A7J2U503</accession>
<keyword evidence="2" id="KW-0472">Membrane</keyword>
<evidence type="ECO:0000313" key="4">
    <source>
        <dbReference type="EMBL" id="HEM67282.1"/>
    </source>
</evidence>
<evidence type="ECO:0000256" key="2">
    <source>
        <dbReference type="SAM" id="Phobius"/>
    </source>
</evidence>
<feature type="transmembrane region" description="Helical" evidence="2">
    <location>
        <begin position="7"/>
        <end position="27"/>
    </location>
</feature>
<dbReference type="InterPro" id="IPR042185">
    <property type="entry name" value="Serpin_sf_2"/>
</dbReference>
<keyword evidence="2" id="KW-0812">Transmembrane</keyword>
<dbReference type="Gene3D" id="2.30.39.10">
    <property type="entry name" value="Alpha-1-antitrypsin, domain 1"/>
    <property type="match status" value="1"/>
</dbReference>
<dbReference type="SUPFAM" id="SSF56574">
    <property type="entry name" value="Serpins"/>
    <property type="match status" value="1"/>
</dbReference>
<evidence type="ECO:0000256" key="1">
    <source>
        <dbReference type="RuleBase" id="RU000411"/>
    </source>
</evidence>
<comment type="similarity">
    <text evidence="1">Belongs to the serpin family.</text>
</comment>
<dbReference type="Gene3D" id="3.30.497.10">
    <property type="entry name" value="Antithrombin, subunit I, domain 2"/>
    <property type="match status" value="1"/>
</dbReference>
<reference evidence="4" key="1">
    <citation type="journal article" date="2020" name="mSystems">
        <title>Genome- and Community-Level Interaction Insights into Carbon Utilization and Element Cycling Functions of Hydrothermarchaeota in Hydrothermal Sediment.</title>
        <authorList>
            <person name="Zhou Z."/>
            <person name="Liu Y."/>
            <person name="Xu W."/>
            <person name="Pan J."/>
            <person name="Luo Z.H."/>
            <person name="Li M."/>
        </authorList>
    </citation>
    <scope>NUCLEOTIDE SEQUENCE [LARGE SCALE GENOMIC DNA]</scope>
    <source>
        <strain evidence="4">SpSt-125</strain>
    </source>
</reference>
<dbReference type="InterPro" id="IPR000215">
    <property type="entry name" value="Serpin_fam"/>
</dbReference>
<comment type="caution">
    <text evidence="4">The sequence shown here is derived from an EMBL/GenBank/DDBJ whole genome shotgun (WGS) entry which is preliminary data.</text>
</comment>
<dbReference type="Gene3D" id="2.10.310.10">
    <property type="entry name" value="Serpins superfamily"/>
    <property type="match status" value="1"/>
</dbReference>
<feature type="domain" description="Serpin" evidence="3">
    <location>
        <begin position="59"/>
        <end position="414"/>
    </location>
</feature>
<dbReference type="CDD" id="cd00172">
    <property type="entry name" value="serpin"/>
    <property type="match status" value="1"/>
</dbReference>
<dbReference type="GO" id="GO:0004867">
    <property type="term" value="F:serine-type endopeptidase inhibitor activity"/>
    <property type="evidence" value="ECO:0007669"/>
    <property type="project" value="InterPro"/>
</dbReference>
<protein>
    <submittedName>
        <fullName evidence="4">Serpin family protein</fullName>
    </submittedName>
</protein>
<dbReference type="EMBL" id="DSEU01000045">
    <property type="protein sequence ID" value="HEM67282.1"/>
    <property type="molecule type" value="Genomic_DNA"/>
</dbReference>
<name>A0A7J2U503_9CREN</name>
<dbReference type="AlphaFoldDB" id="A0A7J2U503"/>
<dbReference type="PROSITE" id="PS00284">
    <property type="entry name" value="SERPIN"/>
    <property type="match status" value="1"/>
</dbReference>
<organism evidence="4">
    <name type="scientific">Ignisphaera aggregans</name>
    <dbReference type="NCBI Taxonomy" id="334771"/>
    <lineage>
        <taxon>Archaea</taxon>
        <taxon>Thermoproteota</taxon>
        <taxon>Thermoprotei</taxon>
        <taxon>Desulfurococcales</taxon>
        <taxon>Desulfurococcaceae</taxon>
        <taxon>Ignisphaera</taxon>
    </lineage>
</organism>
<dbReference type="InterPro" id="IPR042178">
    <property type="entry name" value="Serpin_sf_1"/>
</dbReference>
<dbReference type="InterPro" id="IPR036186">
    <property type="entry name" value="Serpin_sf"/>
</dbReference>
<keyword evidence="2" id="KW-1133">Transmembrane helix</keyword>
<dbReference type="PANTHER" id="PTHR11461:SF211">
    <property type="entry name" value="GH10112P-RELATED"/>
    <property type="match status" value="1"/>
</dbReference>
<dbReference type="Pfam" id="PF00079">
    <property type="entry name" value="Serpin"/>
    <property type="match status" value="1"/>
</dbReference>
<dbReference type="InterPro" id="IPR023796">
    <property type="entry name" value="Serpin_dom"/>
</dbReference>
<sequence>MMKSNSLYYPLAIVLVILAMASLFVYFEKPSPQFSSPAPVPAKSLTLPEVIEKVNNFTLNLYGLMLASNADKNVIVSPFNVYIALTMLYEGANSTTREELGNAMGLDNADACSAYQQLLSMLPLSSNSSAVLYVANGVWLKRGFPFREDYMDGVRRCFGGDVRSFASDINELVDEVNSWVANKTNNLIKNLLSRDDVPDNTVAILVSVIYFKGEWLKEFTPCGKIEFWRDSSSVKVDAMEVDDTHIKVARGDDYVAVEIPYKNTTISMVIIMPGNFSEAIKSYRDLILNALSKLDNTKPGTLIHLIMPKFNITFRRNLNDDLKKLGIREVFTGNADLSRMAYVSRGDIYVDKVVHQAIIKVYEKGTEAAAATAIIIATAAFAYPEEVIINKPFIYMLRDSQNKAILFIGHFIDPSQMN</sequence>
<dbReference type="SMART" id="SM00093">
    <property type="entry name" value="SERPIN"/>
    <property type="match status" value="1"/>
</dbReference>
<gene>
    <name evidence="4" type="ORF">ENO26_06950</name>
</gene>